<sequence length="416" mass="44050">MRHAPVHPCTADAWPDRTMKKLLAIILASAAIAASAAAFALPSTRDVDNAIARGNWQQAHSQLVEVLRTHPNSAHAHYLYGQVLAREGRAPDALAELQKARALDPELRFASSATQFNAIEARVQQQAERAVSRSGPAPSAPAMLPGNAGTAVAPITPPVHAPRHGPSIGMWIGFVIVLALVVLLVWRTVLHARSNDDSRAQEQRRAQLKRATELLNAARSLKLDVRLSTAPGHEALLVEVDVIETALRELTDKLANNGSPVPDYALEDLERRLNSTRARTEGRPDPNAAAGNAGTGTLPSSGNPSVYAQEAERFGQAPGGAAPPPPPTQPTVIVQQPGGVGGGMGGLLTGVLLGQMLGGSRERVIEREVIVDDERRRGNPGVQPDPGFDVGRGNDDWDDDAGSSIDVGGNDDSNWT</sequence>
<keyword evidence="3" id="KW-0812">Transmembrane</keyword>
<dbReference type="EMBL" id="FR687359">
    <property type="protein sequence ID" value="CBW75308.1"/>
    <property type="molecule type" value="Genomic_DNA"/>
</dbReference>
<dbReference type="Pfam" id="PF13432">
    <property type="entry name" value="TPR_16"/>
    <property type="match status" value="1"/>
</dbReference>
<dbReference type="InterPro" id="IPR011990">
    <property type="entry name" value="TPR-like_helical_dom_sf"/>
</dbReference>
<evidence type="ECO:0000256" key="3">
    <source>
        <dbReference type="SAM" id="Phobius"/>
    </source>
</evidence>
<keyword evidence="3" id="KW-1133">Transmembrane helix</keyword>
<feature type="transmembrane region" description="Helical" evidence="3">
    <location>
        <begin position="168"/>
        <end position="186"/>
    </location>
</feature>
<dbReference type="KEGG" id="brh:RBRH_00135"/>
<accession>E5ARS6</accession>
<dbReference type="Gene3D" id="1.25.40.10">
    <property type="entry name" value="Tetratricopeptide repeat domain"/>
    <property type="match status" value="1"/>
</dbReference>
<keyword evidence="3" id="KW-0472">Membrane</keyword>
<feature type="repeat" description="TPR" evidence="1">
    <location>
        <begin position="74"/>
        <end position="107"/>
    </location>
</feature>
<dbReference type="HOGENOM" id="CLU_697710_0_0_4"/>
<feature type="region of interest" description="Disordered" evidence="2">
    <location>
        <begin position="276"/>
        <end position="338"/>
    </location>
</feature>
<evidence type="ECO:0000313" key="5">
    <source>
        <dbReference type="EMBL" id="CBW75308.1"/>
    </source>
</evidence>
<name>E5ARS6_MYCRK</name>
<keyword evidence="1" id="KW-0802">TPR repeat</keyword>
<evidence type="ECO:0000313" key="6">
    <source>
        <dbReference type="Proteomes" id="UP000007437"/>
    </source>
</evidence>
<evidence type="ECO:0000256" key="2">
    <source>
        <dbReference type="SAM" id="MobiDB-lite"/>
    </source>
</evidence>
<dbReference type="Proteomes" id="UP000007437">
    <property type="component" value="Chromosome"/>
</dbReference>
<protein>
    <submittedName>
        <fullName evidence="5">Tetratricopeptide repeat family protein</fullName>
    </submittedName>
</protein>
<proteinExistence type="predicted"/>
<dbReference type="PROSITE" id="PS50005">
    <property type="entry name" value="TPR"/>
    <property type="match status" value="1"/>
</dbReference>
<evidence type="ECO:0000256" key="4">
    <source>
        <dbReference type="SAM" id="SignalP"/>
    </source>
</evidence>
<feature type="chain" id="PRO_5003195289" evidence="4">
    <location>
        <begin position="41"/>
        <end position="416"/>
    </location>
</feature>
<feature type="compositionally biased region" description="Low complexity" evidence="2">
    <location>
        <begin position="287"/>
        <end position="297"/>
    </location>
</feature>
<feature type="region of interest" description="Disordered" evidence="2">
    <location>
        <begin position="127"/>
        <end position="149"/>
    </location>
</feature>
<dbReference type="AlphaFoldDB" id="E5ARS6"/>
<organism evidence="5 6">
    <name type="scientific">Mycetohabitans rhizoxinica (strain DSM 19002 / CIP 109453 / HKI 454)</name>
    <name type="common">Paraburkholderia rhizoxinica</name>
    <dbReference type="NCBI Taxonomy" id="882378"/>
    <lineage>
        <taxon>Bacteria</taxon>
        <taxon>Pseudomonadati</taxon>
        <taxon>Pseudomonadota</taxon>
        <taxon>Betaproteobacteria</taxon>
        <taxon>Burkholderiales</taxon>
        <taxon>Burkholderiaceae</taxon>
        <taxon>Mycetohabitans</taxon>
    </lineage>
</organism>
<evidence type="ECO:0000256" key="1">
    <source>
        <dbReference type="PROSITE-ProRule" id="PRU00339"/>
    </source>
</evidence>
<dbReference type="eggNOG" id="COG0457">
    <property type="taxonomic scope" value="Bacteria"/>
</dbReference>
<dbReference type="SUPFAM" id="SSF48452">
    <property type="entry name" value="TPR-like"/>
    <property type="match status" value="1"/>
</dbReference>
<feature type="region of interest" description="Disordered" evidence="2">
    <location>
        <begin position="375"/>
        <end position="416"/>
    </location>
</feature>
<keyword evidence="4" id="KW-0732">Signal</keyword>
<reference evidence="5 6" key="1">
    <citation type="journal article" date="2011" name="J. Bacteriol.">
        <title>Complete genome sequence of Burkholderia rhizoxinica, an endosymbiont of Rhizopus microsporus.</title>
        <authorList>
            <person name="Lackner G."/>
            <person name="Moebius N."/>
            <person name="Partida-Martinez L."/>
            <person name="Hertweck C."/>
        </authorList>
    </citation>
    <scope>NUCLEOTIDE SEQUENCE [LARGE SCALE GENOMIC DNA]</scope>
    <source>
        <strain evidence="6">DSM 19002 / CIP 109453 / HKI 454</strain>
    </source>
</reference>
<dbReference type="InterPro" id="IPR019734">
    <property type="entry name" value="TPR_rpt"/>
</dbReference>
<dbReference type="STRING" id="882378.RBRH_00135"/>
<feature type="signal peptide" evidence="4">
    <location>
        <begin position="1"/>
        <end position="40"/>
    </location>
</feature>
<gene>
    <name evidence="5" type="ordered locus">RBRH_00135</name>
</gene>